<evidence type="ECO:0000256" key="1">
    <source>
        <dbReference type="SAM" id="MobiDB-lite"/>
    </source>
</evidence>
<dbReference type="EMBL" id="JAUIRO010000004">
    <property type="protein sequence ID" value="KAK0717618.1"/>
    <property type="molecule type" value="Genomic_DNA"/>
</dbReference>
<dbReference type="Proteomes" id="UP001172101">
    <property type="component" value="Unassembled WGS sequence"/>
</dbReference>
<dbReference type="GeneID" id="85325249"/>
<reference evidence="2" key="1">
    <citation type="submission" date="2023-06" db="EMBL/GenBank/DDBJ databases">
        <title>Genome-scale phylogeny and comparative genomics of the fungal order Sordariales.</title>
        <authorList>
            <consortium name="Lawrence Berkeley National Laboratory"/>
            <person name="Hensen N."/>
            <person name="Bonometti L."/>
            <person name="Westerberg I."/>
            <person name="Brannstrom I.O."/>
            <person name="Guillou S."/>
            <person name="Cros-Aarteil S."/>
            <person name="Calhoun S."/>
            <person name="Haridas S."/>
            <person name="Kuo A."/>
            <person name="Mondo S."/>
            <person name="Pangilinan J."/>
            <person name="Riley R."/>
            <person name="LaButti K."/>
            <person name="Andreopoulos B."/>
            <person name="Lipzen A."/>
            <person name="Chen C."/>
            <person name="Yanf M."/>
            <person name="Daum C."/>
            <person name="Ng V."/>
            <person name="Clum A."/>
            <person name="Steindorff A."/>
            <person name="Ohm R."/>
            <person name="Martin F."/>
            <person name="Silar P."/>
            <person name="Natvig D."/>
            <person name="Lalanne C."/>
            <person name="Gautier V."/>
            <person name="Ament-velasquez S.L."/>
            <person name="Kruys A."/>
            <person name="Hutchinson M.I."/>
            <person name="Powell A.J."/>
            <person name="Barry K."/>
            <person name="Miller A.N."/>
            <person name="Grigoriev I.V."/>
            <person name="Debuchy R."/>
            <person name="Gladieux P."/>
            <person name="Thoren M.H."/>
            <person name="Johannesson H."/>
        </authorList>
    </citation>
    <scope>NUCLEOTIDE SEQUENCE</scope>
    <source>
        <strain evidence="2">SMH2392-1A</strain>
    </source>
</reference>
<feature type="compositionally biased region" description="Polar residues" evidence="1">
    <location>
        <begin position="50"/>
        <end position="60"/>
    </location>
</feature>
<protein>
    <submittedName>
        <fullName evidence="2">Uncharacterized protein</fullName>
    </submittedName>
</protein>
<sequence length="74" mass="7639">MQDEVTVEILCFSAPSPIAQTPATYGRPITYPPKKGKYIIVINLGGASAPATQSPPSETLSPGGPPTCSRGRPA</sequence>
<organism evidence="2 3">
    <name type="scientific">Lasiosphaeria miniovina</name>
    <dbReference type="NCBI Taxonomy" id="1954250"/>
    <lineage>
        <taxon>Eukaryota</taxon>
        <taxon>Fungi</taxon>
        <taxon>Dikarya</taxon>
        <taxon>Ascomycota</taxon>
        <taxon>Pezizomycotina</taxon>
        <taxon>Sordariomycetes</taxon>
        <taxon>Sordariomycetidae</taxon>
        <taxon>Sordariales</taxon>
        <taxon>Lasiosphaeriaceae</taxon>
        <taxon>Lasiosphaeria</taxon>
    </lineage>
</organism>
<dbReference type="AlphaFoldDB" id="A0AA40DZX5"/>
<gene>
    <name evidence="2" type="ORF">B0T26DRAFT_710384</name>
</gene>
<feature type="region of interest" description="Disordered" evidence="1">
    <location>
        <begin position="48"/>
        <end position="74"/>
    </location>
</feature>
<comment type="caution">
    <text evidence="2">The sequence shown here is derived from an EMBL/GenBank/DDBJ whole genome shotgun (WGS) entry which is preliminary data.</text>
</comment>
<name>A0AA40DZX5_9PEZI</name>
<proteinExistence type="predicted"/>
<evidence type="ECO:0000313" key="2">
    <source>
        <dbReference type="EMBL" id="KAK0717618.1"/>
    </source>
</evidence>
<evidence type="ECO:0000313" key="3">
    <source>
        <dbReference type="Proteomes" id="UP001172101"/>
    </source>
</evidence>
<keyword evidence="3" id="KW-1185">Reference proteome</keyword>
<accession>A0AA40DZX5</accession>
<dbReference type="RefSeq" id="XP_060296411.1">
    <property type="nucleotide sequence ID" value="XM_060441979.1"/>
</dbReference>